<evidence type="ECO:0000256" key="1">
    <source>
        <dbReference type="SAM" id="MobiDB-lite"/>
    </source>
</evidence>
<feature type="compositionally biased region" description="Low complexity" evidence="1">
    <location>
        <begin position="553"/>
        <end position="563"/>
    </location>
</feature>
<accession>A0A1X7RAM3</accession>
<evidence type="ECO:0000313" key="3">
    <source>
        <dbReference type="Proteomes" id="UP000196158"/>
    </source>
</evidence>
<feature type="region of interest" description="Disordered" evidence="1">
    <location>
        <begin position="526"/>
        <end position="563"/>
    </location>
</feature>
<proteinExistence type="predicted"/>
<organism evidence="2 3">
    <name type="scientific">Maudiozyma saulgeensis</name>
    <dbReference type="NCBI Taxonomy" id="1789683"/>
    <lineage>
        <taxon>Eukaryota</taxon>
        <taxon>Fungi</taxon>
        <taxon>Dikarya</taxon>
        <taxon>Ascomycota</taxon>
        <taxon>Saccharomycotina</taxon>
        <taxon>Saccharomycetes</taxon>
        <taxon>Saccharomycetales</taxon>
        <taxon>Saccharomycetaceae</taxon>
        <taxon>Maudiozyma</taxon>
    </lineage>
</organism>
<gene>
    <name evidence="2" type="ORF">KASA_0F01342G</name>
</gene>
<reference evidence="2 3" key="1">
    <citation type="submission" date="2017-04" db="EMBL/GenBank/DDBJ databases">
        <authorList>
            <person name="Afonso C.L."/>
            <person name="Miller P.J."/>
            <person name="Scott M.A."/>
            <person name="Spackman E."/>
            <person name="Goraichik I."/>
            <person name="Dimitrov K.M."/>
            <person name="Suarez D.L."/>
            <person name="Swayne D.E."/>
        </authorList>
    </citation>
    <scope>NUCLEOTIDE SEQUENCE [LARGE SCALE GENOMIC DNA]</scope>
</reference>
<name>A0A1X7RAM3_9SACH</name>
<sequence>METKYWTRDYISGIRLFIHDIKEETKLIEEEIKKIHKFNEQCWKPFMRNVKALQNMNGFYTSLNFSLPSEQIDSMVNRSSILVQLLKENQQFCQDYEKEITPIYDQYYDNLIKLRQLNSGNTGKATSSVSNSDDSNIRYPFQLDSEISINNEQEMNKYIKMLQLKIPIQKTIFGKEYFKGNELITALRGEYPLIDTSQYNMNRLGQMLLDMNIIEEYSARTLYLTRTQIMYDMERSYNWVATEPASVYTNKDVAESLQLIEQYVLVEANKVNLEIIHCRNCRYYKTMMNSRIERTLRDIDNKFYAKISKIFTKFDKDEVSFQIINHGYSYYSRDNGIPLSFEEEKPFMFGCTSINGDIYDSIRLLLEQCKDETDIWYGDIDIKRISTIKIKILNNFTQETLKYSNALSIEAIVKESENTTKYINRDWADLVKLWLYELPGGIIIRDKFQKKLIVPQIYCSIFTLFVKCWLPIFRQDQDSKDTTNRHDDRIQLIQAMIRDSPGGHETIDTLKIEIYELMSRWDTVTNQPGHDGKAVDGTEEDEFVPLPFRTTRQQQQQQQQQGE</sequence>
<evidence type="ECO:0000313" key="2">
    <source>
        <dbReference type="EMBL" id="SMN22718.1"/>
    </source>
</evidence>
<keyword evidence="3" id="KW-1185">Reference proteome</keyword>
<dbReference type="AlphaFoldDB" id="A0A1X7RAM3"/>
<dbReference type="Proteomes" id="UP000196158">
    <property type="component" value="Unassembled WGS sequence"/>
</dbReference>
<protein>
    <submittedName>
        <fullName evidence="2">Uncharacterized protein</fullName>
    </submittedName>
</protein>
<dbReference type="OrthoDB" id="2155291at2759"/>
<dbReference type="EMBL" id="FXLY01000013">
    <property type="protein sequence ID" value="SMN22718.1"/>
    <property type="molecule type" value="Genomic_DNA"/>
</dbReference>